<dbReference type="PRINTS" id="PR00364">
    <property type="entry name" value="DISEASERSIST"/>
</dbReference>
<evidence type="ECO:0000256" key="1">
    <source>
        <dbReference type="SAM" id="Phobius"/>
    </source>
</evidence>
<feature type="domain" description="NB-ARC" evidence="2">
    <location>
        <begin position="152"/>
        <end position="310"/>
    </location>
</feature>
<dbReference type="InterPro" id="IPR011990">
    <property type="entry name" value="TPR-like_helical_dom_sf"/>
</dbReference>
<dbReference type="InterPro" id="IPR002182">
    <property type="entry name" value="NB-ARC"/>
</dbReference>
<proteinExistence type="predicted"/>
<dbReference type="Pfam" id="PF13424">
    <property type="entry name" value="TPR_12"/>
    <property type="match status" value="1"/>
</dbReference>
<sequence>MAKSPRRRPLHHVRLLIIGLGSFIAVALAFMGIISQLYADELRLWLDPLLLNTPLPWVIAALVVVALVYWGAEWLKQQEPPPAPLATGGGELQAVAHLDGDLASFRQRTGFVDAARHAEIAQITKDLREGIGYVWWVRLLKRLTFGRFAPQKTPSLVLLSGLGGIGKTSLAQRVAYAPKIKRHYPDGRYHFDFNGLYADHHAENTQQALRRLLRAMWLDDAQLNEIETSDLRGKAYRDRYHKQLQNKRSLLILDDPPEQVDLKALMPPPGCGVIFVARPGHAGMRRAFTRYVPLHIAPIATEQSITLMQQEWQTDFDPQLAAEFARICSNIPLALMLISKMIQAGILDYGSNYAQTLLHEIKHEQSKHGFIKRFFDRLSEFISDDRPGHQQLDQVLRLSYDRLSPAAQAMFRSLAICETRSFTAALAQALSAEQATADDNAAKDSFDQIKDRGLIVAVEPQAARDDRGLVVEPQADAPQRYELYDLIFFYARSELEQHRAEIAPLRARYVAWAVDYTVALVAQLEQQVTPAYSLALAAFSQEQAHLLVAFATLNDQSIELEASTRDRNLLNLVGAGHQVLLAGCDAADNPMPTLYNAERAEAWLASGNAALARTREGLPSALQQGLVRLAIFEATPFEESDAQTITDLMSPQLKDLSAVGLLDAQTTDYQISRWPYIRQALRTAYAALPADKRTELERLYAYHIAQRLTKESLSASLLRHVERGQGYAVAEAMHKEIIIYADTCYWHFQAQHAYALLRTWLSQAIAAAEAISDALAASEAHQRLGDIYVDSSDHDRSQQSQFLPQAVVHYQRVLDAFPEATQATRARAQLGLGLVAERQQQWAVALQHFQRVLGDFPNAAQDTRAIACNGLGHIARQQGDLLQSAAHHQRVLDEFPNATQDTRARACNGLGRITRQQGNLEQAAAHYQRALDDFPHA</sequence>
<keyword evidence="1" id="KW-0472">Membrane</keyword>
<dbReference type="SMART" id="SM00028">
    <property type="entry name" value="TPR"/>
    <property type="match status" value="4"/>
</dbReference>
<dbReference type="PROSITE" id="PS50293">
    <property type="entry name" value="TPR_REGION"/>
    <property type="match status" value="1"/>
</dbReference>
<keyword evidence="1" id="KW-1133">Transmembrane helix</keyword>
<dbReference type="AlphaFoldDB" id="A0A426TXQ4"/>
<feature type="transmembrane region" description="Helical" evidence="1">
    <location>
        <begin position="54"/>
        <end position="72"/>
    </location>
</feature>
<dbReference type="Pfam" id="PF00931">
    <property type="entry name" value="NB-ARC"/>
    <property type="match status" value="1"/>
</dbReference>
<dbReference type="EMBL" id="RSAS01000510">
    <property type="protein sequence ID" value="RRR70567.1"/>
    <property type="molecule type" value="Genomic_DNA"/>
</dbReference>
<dbReference type="Gene3D" id="1.25.40.10">
    <property type="entry name" value="Tetratricopeptide repeat domain"/>
    <property type="match status" value="2"/>
</dbReference>
<dbReference type="GO" id="GO:0043531">
    <property type="term" value="F:ADP binding"/>
    <property type="evidence" value="ECO:0007669"/>
    <property type="project" value="InterPro"/>
</dbReference>
<evidence type="ECO:0000313" key="3">
    <source>
        <dbReference type="EMBL" id="RRR70567.1"/>
    </source>
</evidence>
<protein>
    <submittedName>
        <fullName evidence="3">Tetratricopeptide repeat protein</fullName>
    </submittedName>
</protein>
<dbReference type="InterPro" id="IPR019734">
    <property type="entry name" value="TPR_rpt"/>
</dbReference>
<reference evidence="3 4" key="1">
    <citation type="submission" date="2018-12" db="EMBL/GenBank/DDBJ databases">
        <title>Genome Sequence of Candidatus Viridilinea halotolerans isolated from saline sulfide-rich spring.</title>
        <authorList>
            <person name="Grouzdev D.S."/>
            <person name="Burganskaya E.I."/>
            <person name="Krutkina M.S."/>
            <person name="Sukhacheva M.V."/>
            <person name="Gorlenko V.M."/>
        </authorList>
    </citation>
    <scope>NUCLEOTIDE SEQUENCE [LARGE SCALE GENOMIC DNA]</scope>
    <source>
        <strain evidence="3">Chok-6</strain>
    </source>
</reference>
<accession>A0A426TXQ4</accession>
<dbReference type="Gene3D" id="3.40.50.300">
    <property type="entry name" value="P-loop containing nucleotide triphosphate hydrolases"/>
    <property type="match status" value="1"/>
</dbReference>
<evidence type="ECO:0000259" key="2">
    <source>
        <dbReference type="Pfam" id="PF00931"/>
    </source>
</evidence>
<feature type="transmembrane region" description="Helical" evidence="1">
    <location>
        <begin position="12"/>
        <end position="34"/>
    </location>
</feature>
<name>A0A426TXQ4_9CHLR</name>
<evidence type="ECO:0000313" key="4">
    <source>
        <dbReference type="Proteomes" id="UP000280307"/>
    </source>
</evidence>
<dbReference type="PANTHER" id="PTHR36766">
    <property type="entry name" value="PLANT BROAD-SPECTRUM MILDEW RESISTANCE PROTEIN RPW8"/>
    <property type="match status" value="1"/>
</dbReference>
<dbReference type="Proteomes" id="UP000280307">
    <property type="component" value="Unassembled WGS sequence"/>
</dbReference>
<dbReference type="SUPFAM" id="SSF48452">
    <property type="entry name" value="TPR-like"/>
    <property type="match status" value="2"/>
</dbReference>
<dbReference type="SUPFAM" id="SSF52540">
    <property type="entry name" value="P-loop containing nucleoside triphosphate hydrolases"/>
    <property type="match status" value="1"/>
</dbReference>
<feature type="non-terminal residue" evidence="3">
    <location>
        <position position="937"/>
    </location>
</feature>
<keyword evidence="1" id="KW-0812">Transmembrane</keyword>
<gene>
    <name evidence="3" type="ORF">EI684_13170</name>
</gene>
<comment type="caution">
    <text evidence="3">The sequence shown here is derived from an EMBL/GenBank/DDBJ whole genome shotgun (WGS) entry which is preliminary data.</text>
</comment>
<dbReference type="InterPro" id="IPR027417">
    <property type="entry name" value="P-loop_NTPase"/>
</dbReference>
<organism evidence="3 4">
    <name type="scientific">Candidatus Viridilinea halotolerans</name>
    <dbReference type="NCBI Taxonomy" id="2491704"/>
    <lineage>
        <taxon>Bacteria</taxon>
        <taxon>Bacillati</taxon>
        <taxon>Chloroflexota</taxon>
        <taxon>Chloroflexia</taxon>
        <taxon>Chloroflexales</taxon>
        <taxon>Chloroflexineae</taxon>
        <taxon>Oscillochloridaceae</taxon>
        <taxon>Candidatus Viridilinea</taxon>
    </lineage>
</organism>
<dbReference type="Pfam" id="PF13174">
    <property type="entry name" value="TPR_6"/>
    <property type="match status" value="1"/>
</dbReference>